<organism evidence="9 10">
    <name type="scientific">Halorhabdus tiamatea SARL4B</name>
    <dbReference type="NCBI Taxonomy" id="1033806"/>
    <lineage>
        <taxon>Archaea</taxon>
        <taxon>Methanobacteriati</taxon>
        <taxon>Methanobacteriota</taxon>
        <taxon>Stenosarchaea group</taxon>
        <taxon>Halobacteria</taxon>
        <taxon>Halobacteriales</taxon>
        <taxon>Haloarculaceae</taxon>
        <taxon>Halorhabdus</taxon>
    </lineage>
</organism>
<sequence length="464" mass="50589">MTDRELLTVRIRGIYATALTERLREAEGVTVVQASPPIRRRFETTFGDGPADVTIETDDRRLGVGLVGSRDGVDRVRDALDVGIDTLGWDDPTPQGAIFDGVVTETLGSGAVVDLGESEGFLPFHATSAHVETDDRLRVQVTEPPAPWNDDRPALDTTLSVRGDMATLVREESTSAAGPDLLDVLSVDVPDGWRVLWDRDADDADFDVLEASLDGLLDRAARIDDALSTHDEDTTTDRIVDSRATQWVLFGRESRFALDEDRRAVTPTMPGHHRIKAGDEAASAAVDFVEDLAPDLDGEFPFDVVTRQFGPQEGDRVAIAHGKPDGRTISLGRGDVTERNPAGTIRVEREMSPGGTYDALGTKRRAGDVAVTKFTEGKWWYPTVYRGEDGDRRGTYVNVCTPVEVFPDEVRYVDLHVDVVKHADGTVERVDDDELDAAVEAGNVPEELAEKARDVASAVENALS</sequence>
<keyword evidence="11" id="KW-1185">Reference proteome</keyword>
<reference evidence="9 10" key="2">
    <citation type="journal article" date="2013" name="PLoS ONE">
        <title>INDIGO - INtegrated Data Warehouse of MIcrobial GenOmes with Examples from the Red Sea Extremophiles.</title>
        <authorList>
            <person name="Alam I."/>
            <person name="Antunes A."/>
            <person name="Kamau A.A."/>
            <person name="Ba Alawi W."/>
            <person name="Kalkatawi M."/>
            <person name="Stingl U."/>
            <person name="Bajic V.B."/>
        </authorList>
    </citation>
    <scope>NUCLEOTIDE SEQUENCE [LARGE SCALE GENOMIC DNA]</scope>
    <source>
        <strain evidence="9 10">SARL4B</strain>
    </source>
</reference>
<dbReference type="InterPro" id="IPR003029">
    <property type="entry name" value="S1_domain"/>
</dbReference>
<dbReference type="STRING" id="1033806.HTIA_0502"/>
<dbReference type="InterPro" id="IPR016730">
    <property type="entry name" value="RNA-bd_FAU-1"/>
</dbReference>
<evidence type="ECO:0000256" key="2">
    <source>
        <dbReference type="ARBA" id="ARBA00022722"/>
    </source>
</evidence>
<evidence type="ECO:0000313" key="9">
    <source>
        <dbReference type="EMBL" id="ERJ07695.1"/>
    </source>
</evidence>
<evidence type="ECO:0000256" key="6">
    <source>
        <dbReference type="HAMAP-Rule" id="MF_01910"/>
    </source>
</evidence>
<gene>
    <name evidence="9" type="primary">aubA</name>
    <name evidence="6" type="synonym">fau-1</name>
    <name evidence="9" type="ORF">HLRTI_000064</name>
    <name evidence="8" type="ORF">HTIA_0502</name>
</gene>
<name>F7PMY8_9EURY</name>
<dbReference type="SUPFAM" id="SSF50249">
    <property type="entry name" value="Nucleic acid-binding proteins"/>
    <property type="match status" value="1"/>
</dbReference>
<dbReference type="HOGENOM" id="CLU_044303_0_0_2"/>
<reference evidence="8 11" key="3">
    <citation type="journal article" date="2014" name="Environ. Microbiol.">
        <title>Halorhabdus tiamatea: proteogenomics and glycosidase activity measurements identify the first cultivated euryarchaeon from a deep-sea anoxic brine lake as potential polysaccharide degrader.</title>
        <authorList>
            <person name="Werner J."/>
            <person name="Ferrer M."/>
            <person name="Michel G."/>
            <person name="Mann A.J."/>
            <person name="Huang S."/>
            <person name="Juarez S."/>
            <person name="Ciordia S."/>
            <person name="Albar J.P."/>
            <person name="Alcaide M."/>
            <person name="La Cono V."/>
            <person name="Yakimov M.M."/>
            <person name="Antunes A."/>
            <person name="Taborda M."/>
            <person name="Da Costa M.S."/>
            <person name="Amann R.I."/>
            <person name="Gloeckner F.O."/>
            <person name="Golyshina O.V."/>
            <person name="Golyshin P.N."/>
            <person name="Teeling H."/>
        </authorList>
    </citation>
    <scope>NUCLEOTIDE SEQUENCE [LARGE SCALE GENOMIC DNA]</scope>
    <source>
        <strain evidence="11">SARL4B</strain>
        <strain evidence="8">Type strain: SARL4B</strain>
    </source>
</reference>
<evidence type="ECO:0000256" key="5">
    <source>
        <dbReference type="ARBA" id="ARBA00022884"/>
    </source>
</evidence>
<dbReference type="Gene3D" id="2.40.380.10">
    <property type="entry name" value="FomD-like"/>
    <property type="match status" value="1"/>
</dbReference>
<comment type="similarity">
    <text evidence="6">Belongs to the FAU-1 family.</text>
</comment>
<proteinExistence type="inferred from homology"/>
<dbReference type="EMBL" id="HF571520">
    <property type="protein sequence ID" value="CCQ32647.1"/>
    <property type="molecule type" value="Genomic_DNA"/>
</dbReference>
<evidence type="ECO:0000256" key="1">
    <source>
        <dbReference type="ARBA" id="ARBA00022552"/>
    </source>
</evidence>
<evidence type="ECO:0000259" key="7">
    <source>
        <dbReference type="PROSITE" id="PS50126"/>
    </source>
</evidence>
<dbReference type="InterPro" id="IPR007295">
    <property type="entry name" value="DUF402"/>
</dbReference>
<reference evidence="9 10" key="1">
    <citation type="journal article" date="2011" name="J. Bacteriol.">
        <title>Genome sequence of Halorhabdus tiamatea, the first archaeon isolated from a deep-sea anoxic brine lake.</title>
        <authorList>
            <person name="Antunes A."/>
            <person name="Alam I."/>
            <person name="Bajic V.B."/>
            <person name="Stingl U."/>
        </authorList>
    </citation>
    <scope>NUCLEOTIDE SEQUENCE [LARGE SCALE GENOMIC DNA]</scope>
    <source>
        <strain evidence="9 10">SARL4B</strain>
    </source>
</reference>
<keyword evidence="4 6" id="KW-0378">Hydrolase</keyword>
<dbReference type="GO" id="GO:0016891">
    <property type="term" value="F:RNA endonuclease activity producing 5'-phosphomonoesters, hydrolytic mechanism"/>
    <property type="evidence" value="ECO:0007669"/>
    <property type="project" value="UniProtKB-UniRule"/>
</dbReference>
<evidence type="ECO:0000313" key="10">
    <source>
        <dbReference type="Proteomes" id="UP000003861"/>
    </source>
</evidence>
<evidence type="ECO:0000256" key="4">
    <source>
        <dbReference type="ARBA" id="ARBA00022801"/>
    </source>
</evidence>
<dbReference type="Pfam" id="PF04167">
    <property type="entry name" value="DUF402"/>
    <property type="match status" value="1"/>
</dbReference>
<accession>F7PMY8</accession>
<dbReference type="EC" id="3.1.26.-" evidence="6"/>
<keyword evidence="3 6" id="KW-0255">Endonuclease</keyword>
<dbReference type="PANTHER" id="PTHR39159">
    <property type="match status" value="1"/>
</dbReference>
<comment type="function">
    <text evidence="6">Probable RNase involved in rRNA stability through maturation and/or degradation of precursor rRNAs. Binds to RNA in loop regions with AU-rich sequences.</text>
</comment>
<dbReference type="AlphaFoldDB" id="F7PMY8"/>
<dbReference type="Proteomes" id="UP000015381">
    <property type="component" value="Chromosome I"/>
</dbReference>
<keyword evidence="2 6" id="KW-0540">Nuclease</keyword>
<dbReference type="Proteomes" id="UP000003861">
    <property type="component" value="Unassembled WGS sequence"/>
</dbReference>
<dbReference type="PANTHER" id="PTHR39159:SF1">
    <property type="entry name" value="UPF0374 PROTEIN YGAC"/>
    <property type="match status" value="1"/>
</dbReference>
<dbReference type="InterPro" id="IPR012340">
    <property type="entry name" value="NA-bd_OB-fold"/>
</dbReference>
<evidence type="ECO:0000313" key="11">
    <source>
        <dbReference type="Proteomes" id="UP000015381"/>
    </source>
</evidence>
<dbReference type="PROSITE" id="PS50126">
    <property type="entry name" value="S1"/>
    <property type="match status" value="1"/>
</dbReference>
<dbReference type="GeneID" id="23798163"/>
<dbReference type="OrthoDB" id="84798at2157"/>
<keyword evidence="5 6" id="KW-0694">RNA-binding</keyword>
<evidence type="ECO:0000256" key="3">
    <source>
        <dbReference type="ARBA" id="ARBA00022759"/>
    </source>
</evidence>
<keyword evidence="1 6" id="KW-0698">rRNA processing</keyword>
<dbReference type="PIRSF" id="PIRSF018644">
    <property type="entry name" value="RNA-binding_FAU-1"/>
    <property type="match status" value="1"/>
</dbReference>
<dbReference type="GO" id="GO:0006364">
    <property type="term" value="P:rRNA processing"/>
    <property type="evidence" value="ECO:0007669"/>
    <property type="project" value="UniProtKB-UniRule"/>
</dbReference>
<evidence type="ECO:0000313" key="8">
    <source>
        <dbReference type="EMBL" id="CCQ32647.1"/>
    </source>
</evidence>
<dbReference type="EMBL" id="AFNT02000001">
    <property type="protein sequence ID" value="ERJ07695.1"/>
    <property type="molecule type" value="Genomic_DNA"/>
</dbReference>
<dbReference type="SUPFAM" id="SSF159234">
    <property type="entry name" value="FomD-like"/>
    <property type="match status" value="1"/>
</dbReference>
<dbReference type="GO" id="GO:0035925">
    <property type="term" value="F:mRNA 3'-UTR AU-rich region binding"/>
    <property type="evidence" value="ECO:0007669"/>
    <property type="project" value="UniProtKB-UniRule"/>
</dbReference>
<dbReference type="KEGG" id="hti:HTIA_0502"/>
<dbReference type="eggNOG" id="arCOG04307">
    <property type="taxonomic scope" value="Archaea"/>
</dbReference>
<protein>
    <recommendedName>
        <fullName evidence="6">Probable ribonuclease FAU-1</fullName>
        <ecNumber evidence="6">3.1.26.-</ecNumber>
    </recommendedName>
    <alternativeName>
        <fullName evidence="6">RNA-binding protein FAU-1</fullName>
    </alternativeName>
</protein>
<dbReference type="HAMAP" id="MF_01910">
    <property type="entry name" value="RNA_binding_AU_1"/>
    <property type="match status" value="1"/>
</dbReference>
<feature type="domain" description="S1 motif" evidence="7">
    <location>
        <begin position="96"/>
        <end position="162"/>
    </location>
</feature>
<dbReference type="InterPro" id="IPR050212">
    <property type="entry name" value="Ntdp-like"/>
</dbReference>
<dbReference type="PATRIC" id="fig|1033806.12.peg.499"/>
<dbReference type="RefSeq" id="WP_008527366.1">
    <property type="nucleotide sequence ID" value="NC_021921.1"/>
</dbReference>
<dbReference type="InterPro" id="IPR035930">
    <property type="entry name" value="FomD-like_sf"/>
</dbReference>